<evidence type="ECO:0000313" key="3">
    <source>
        <dbReference type="Proteomes" id="UP001174209"/>
    </source>
</evidence>
<dbReference type="InterPro" id="IPR011990">
    <property type="entry name" value="TPR-like_helical_dom_sf"/>
</dbReference>
<dbReference type="Pfam" id="PF13560">
    <property type="entry name" value="HTH_31"/>
    <property type="match status" value="1"/>
</dbReference>
<accession>A0ABT8K5D1</accession>
<dbReference type="RefSeq" id="WP_301229353.1">
    <property type="nucleotide sequence ID" value="NZ_JAROCG010000002.1"/>
</dbReference>
<evidence type="ECO:0000313" key="2">
    <source>
        <dbReference type="EMBL" id="MDN4612372.1"/>
    </source>
</evidence>
<proteinExistence type="predicted"/>
<dbReference type="InterPro" id="IPR010982">
    <property type="entry name" value="Lambda_DNA-bd_dom_sf"/>
</dbReference>
<dbReference type="Gene3D" id="1.25.40.10">
    <property type="entry name" value="Tetratricopeptide repeat domain"/>
    <property type="match status" value="1"/>
</dbReference>
<dbReference type="EMBL" id="JAROCG010000002">
    <property type="protein sequence ID" value="MDN4612372.1"/>
    <property type="molecule type" value="Genomic_DNA"/>
</dbReference>
<reference evidence="2" key="1">
    <citation type="submission" date="2023-06" db="EMBL/GenBank/DDBJ databases">
        <title>MT1 and MT2 Draft Genomes of Novel Species.</title>
        <authorList>
            <person name="Venkateswaran K."/>
        </authorList>
    </citation>
    <scope>NUCLEOTIDE SEQUENCE</scope>
    <source>
        <strain evidence="2">IIF3SC-B10</strain>
    </source>
</reference>
<comment type="caution">
    <text evidence="2">The sequence shown here is derived from an EMBL/GenBank/DDBJ whole genome shotgun (WGS) entry which is preliminary data.</text>
</comment>
<organism evidence="2 3">
    <name type="scientific">Arthrobacter burdickii</name>
    <dbReference type="NCBI Taxonomy" id="3035920"/>
    <lineage>
        <taxon>Bacteria</taxon>
        <taxon>Bacillati</taxon>
        <taxon>Actinomycetota</taxon>
        <taxon>Actinomycetes</taxon>
        <taxon>Micrococcales</taxon>
        <taxon>Micrococcaceae</taxon>
        <taxon>Arthrobacter</taxon>
    </lineage>
</organism>
<feature type="domain" description="HTH cro/C1-type" evidence="1">
    <location>
        <begin position="7"/>
        <end position="60"/>
    </location>
</feature>
<protein>
    <submittedName>
        <fullName evidence="2">Helix-turn-helix transcriptional regulator</fullName>
    </submittedName>
</protein>
<dbReference type="Proteomes" id="UP001174209">
    <property type="component" value="Unassembled WGS sequence"/>
</dbReference>
<dbReference type="PROSITE" id="PS50943">
    <property type="entry name" value="HTH_CROC1"/>
    <property type="match status" value="1"/>
</dbReference>
<dbReference type="InterPro" id="IPR001387">
    <property type="entry name" value="Cro/C1-type_HTH"/>
</dbReference>
<dbReference type="Gene3D" id="1.10.260.40">
    <property type="entry name" value="lambda repressor-like DNA-binding domains"/>
    <property type="match status" value="1"/>
</dbReference>
<evidence type="ECO:0000259" key="1">
    <source>
        <dbReference type="PROSITE" id="PS50943"/>
    </source>
</evidence>
<sequence length="408" mass="44503">MQFGEMLRQARSAKGLTQEELGAGVYSTHYISLLERGQRQPTSEMVRHFAIRLGMDAQTLNWWVEPPATDDHPALATAMFAANYARDMQDDALAASEAEYAASIAFEQRNAAPWWDMSMLQAQSLIALRRLEEAETVLLRMENSSLMVATPELRSVVQGRLSTIARNTGRLLEALDLARQSVESAAQLSEQSPARLQAAFILIAALSVKGDLDEAWDVARTLSVCEGTPSVPSLLVARGAWAVGNVAFRRGEVEFGRQQHALAAKLLHPQADLGAWAEFHKASATFKLQAGVVDDSVRESLSNAEQGFRLVGTPGLRLELTIAKAHLAVLTADLDTAGDLLDGIQGQRDLLDFESTTELEACLGQYHAARKSVEQAAHHLSEAARLYSEAGADEKARELMDQVRALSD</sequence>
<dbReference type="SUPFAM" id="SSF47413">
    <property type="entry name" value="lambda repressor-like DNA-binding domains"/>
    <property type="match status" value="1"/>
</dbReference>
<dbReference type="CDD" id="cd00093">
    <property type="entry name" value="HTH_XRE"/>
    <property type="match status" value="1"/>
</dbReference>
<dbReference type="SMART" id="SM00530">
    <property type="entry name" value="HTH_XRE"/>
    <property type="match status" value="1"/>
</dbReference>
<name>A0ABT8K5D1_9MICC</name>
<gene>
    <name evidence="2" type="ORF">P5G52_16000</name>
</gene>
<keyword evidence="3" id="KW-1185">Reference proteome</keyword>